<evidence type="ECO:0000313" key="9">
    <source>
        <dbReference type="EMBL" id="KAL3816569.1"/>
    </source>
</evidence>
<evidence type="ECO:0000256" key="5">
    <source>
        <dbReference type="PIRSR" id="PIRSR604450-51"/>
    </source>
</evidence>
<evidence type="ECO:0000259" key="8">
    <source>
        <dbReference type="Pfam" id="PF14821"/>
    </source>
</evidence>
<reference evidence="9 10" key="1">
    <citation type="submission" date="2024-10" db="EMBL/GenBank/DDBJ databases">
        <title>Updated reference genomes for cyclostephanoid diatoms.</title>
        <authorList>
            <person name="Roberts W.R."/>
            <person name="Alverson A.J."/>
        </authorList>
    </citation>
    <scope>NUCLEOTIDE SEQUENCE [LARGE SCALE GENOMIC DNA]</scope>
    <source>
        <strain evidence="9 10">AJA228-03</strain>
    </source>
</reference>
<evidence type="ECO:0000256" key="3">
    <source>
        <dbReference type="ARBA" id="ARBA00022898"/>
    </source>
</evidence>
<keyword evidence="4" id="KW-0456">Lyase</keyword>
<organism evidence="9 10">
    <name type="scientific">Cyclostephanos tholiformis</name>
    <dbReference type="NCBI Taxonomy" id="382380"/>
    <lineage>
        <taxon>Eukaryota</taxon>
        <taxon>Sar</taxon>
        <taxon>Stramenopiles</taxon>
        <taxon>Ochrophyta</taxon>
        <taxon>Bacillariophyta</taxon>
        <taxon>Coscinodiscophyceae</taxon>
        <taxon>Thalassiosirophycidae</taxon>
        <taxon>Stephanodiscales</taxon>
        <taxon>Stephanodiscaceae</taxon>
        <taxon>Cyclostephanos</taxon>
    </lineage>
</organism>
<feature type="domain" description="Tryptophan synthase beta chain-like PALP" evidence="7">
    <location>
        <begin position="104"/>
        <end position="420"/>
    </location>
</feature>
<feature type="domain" description="Threonine synthase N-terminal" evidence="8">
    <location>
        <begin position="14"/>
        <end position="94"/>
    </location>
</feature>
<feature type="transmembrane region" description="Helical" evidence="6">
    <location>
        <begin position="500"/>
        <end position="521"/>
    </location>
</feature>
<dbReference type="CDD" id="cd01560">
    <property type="entry name" value="Thr-synth_2"/>
    <property type="match status" value="1"/>
</dbReference>
<evidence type="ECO:0000256" key="6">
    <source>
        <dbReference type="SAM" id="Phobius"/>
    </source>
</evidence>
<keyword evidence="10" id="KW-1185">Reference proteome</keyword>
<dbReference type="GO" id="GO:0016829">
    <property type="term" value="F:lyase activity"/>
    <property type="evidence" value="ECO:0007669"/>
    <property type="project" value="UniProtKB-KW"/>
</dbReference>
<dbReference type="Pfam" id="PF00291">
    <property type="entry name" value="PALP"/>
    <property type="match status" value="1"/>
</dbReference>
<dbReference type="InterPro" id="IPR029144">
    <property type="entry name" value="Thr_synth_N"/>
</dbReference>
<comment type="similarity">
    <text evidence="2">Belongs to the threonine synthase family.</text>
</comment>
<dbReference type="Gene3D" id="3.40.50.1100">
    <property type="match status" value="2"/>
</dbReference>
<dbReference type="InterPro" id="IPR051166">
    <property type="entry name" value="Threonine_Synthase"/>
</dbReference>
<dbReference type="InterPro" id="IPR001926">
    <property type="entry name" value="TrpB-like_PALP"/>
</dbReference>
<evidence type="ECO:0008006" key="11">
    <source>
        <dbReference type="Google" id="ProtNLM"/>
    </source>
</evidence>
<evidence type="ECO:0000313" key="10">
    <source>
        <dbReference type="Proteomes" id="UP001530377"/>
    </source>
</evidence>
<evidence type="ECO:0000256" key="2">
    <source>
        <dbReference type="ARBA" id="ARBA00005517"/>
    </source>
</evidence>
<dbReference type="Proteomes" id="UP001530377">
    <property type="component" value="Unassembled WGS sequence"/>
</dbReference>
<dbReference type="Gene3D" id="3.90.1380.10">
    <property type="entry name" value="Threonine synthase, N-terminal domain"/>
    <property type="match status" value="1"/>
</dbReference>
<name>A0ABD3RWG4_9STRA</name>
<gene>
    <name evidence="9" type="ORF">ACHAXA_003809</name>
</gene>
<dbReference type="SUPFAM" id="SSF53686">
    <property type="entry name" value="Tryptophan synthase beta subunit-like PLP-dependent enzymes"/>
    <property type="match status" value="1"/>
</dbReference>
<dbReference type="PANTHER" id="PTHR42690">
    <property type="entry name" value="THREONINE SYNTHASE FAMILY MEMBER"/>
    <property type="match status" value="1"/>
</dbReference>
<evidence type="ECO:0000256" key="1">
    <source>
        <dbReference type="ARBA" id="ARBA00001933"/>
    </source>
</evidence>
<dbReference type="EMBL" id="JALLPB020000142">
    <property type="protein sequence ID" value="KAL3816569.1"/>
    <property type="molecule type" value="Genomic_DNA"/>
</dbReference>
<dbReference type="PANTHER" id="PTHR42690:SF1">
    <property type="entry name" value="THREONINE SYNTHASE-LIKE 2"/>
    <property type="match status" value="1"/>
</dbReference>
<keyword evidence="6" id="KW-0472">Membrane</keyword>
<keyword evidence="6" id="KW-0812">Transmembrane</keyword>
<sequence length="524" mass="58080">MVDMKNNDDGKSITYSSTRGCPTQRNLSFRSVVMRGLAHDRGLFVPDSFPVVTHTELESWRELSFAELAIEVIGKYVKDDEVPRHVLIDVVTRSCDAFRGADVTPLVKVDGHYVLELFHGPTFAFKDVALQMLGNFFEYFLSTGSNSGRLAVLGATSGDTGSAAIYGLRGKVGVDCIILYPKGRVSEIQERQMTTVPDDNIHCVAVDGTFDDCQDIVKACFADSAFRDAVHLGAVNSINWCRVLAQTTYYFWSYLRVTDQLGVGGDAAMEVNFSVPTGNFGDVLAGYYSKRMGLPVGKLIVATNENDILHRFFSRGEYHREDIRETISPSMDICVSSNFERYLYHLAGDDPSTLASWMSAFESTGKLTLTGKRLDEARKDFVSARADTASTLETIRRYHDEHGYMLCPHSAVGVNAVGQLGMANASTVCLATAHFAKFGDACQLAVDPLPEIPIELSRLWKMKTRSSECPNDVRVVQAFLERRIEVRIANHARRDERRALLRYMVLASAAVGVVAMVISGIRRR</sequence>
<keyword evidence="6" id="KW-1133">Transmembrane helix</keyword>
<accession>A0ABD3RWG4</accession>
<dbReference type="AlphaFoldDB" id="A0ABD3RWG4"/>
<protein>
    <recommendedName>
        <fullName evidence="11">Threonine synthase</fullName>
    </recommendedName>
</protein>
<keyword evidence="3 5" id="KW-0663">Pyridoxal phosphate</keyword>
<dbReference type="InterPro" id="IPR037158">
    <property type="entry name" value="Thr_synth_N_sf"/>
</dbReference>
<comment type="caution">
    <text evidence="9">The sequence shown here is derived from an EMBL/GenBank/DDBJ whole genome shotgun (WGS) entry which is preliminary data.</text>
</comment>
<dbReference type="InterPro" id="IPR036052">
    <property type="entry name" value="TrpB-like_PALP_sf"/>
</dbReference>
<proteinExistence type="inferred from homology"/>
<evidence type="ECO:0000259" key="7">
    <source>
        <dbReference type="Pfam" id="PF00291"/>
    </source>
</evidence>
<dbReference type="Pfam" id="PF14821">
    <property type="entry name" value="Thr_synth_N"/>
    <property type="match status" value="1"/>
</dbReference>
<evidence type="ECO:0000256" key="4">
    <source>
        <dbReference type="ARBA" id="ARBA00023239"/>
    </source>
</evidence>
<feature type="modified residue" description="N6-(pyridoxal phosphate)lysine" evidence="5">
    <location>
        <position position="126"/>
    </location>
</feature>
<dbReference type="InterPro" id="IPR004450">
    <property type="entry name" value="Thr_synthase-like"/>
</dbReference>
<comment type="cofactor">
    <cofactor evidence="1 5">
        <name>pyridoxal 5'-phosphate</name>
        <dbReference type="ChEBI" id="CHEBI:597326"/>
    </cofactor>
</comment>
<dbReference type="NCBIfam" id="TIGR00260">
    <property type="entry name" value="thrC"/>
    <property type="match status" value="1"/>
</dbReference>